<feature type="non-terminal residue" evidence="1">
    <location>
        <position position="1"/>
    </location>
</feature>
<evidence type="ECO:0000313" key="1">
    <source>
        <dbReference type="EMBL" id="SVD91895.1"/>
    </source>
</evidence>
<dbReference type="EMBL" id="UINC01181944">
    <property type="protein sequence ID" value="SVD91895.1"/>
    <property type="molecule type" value="Genomic_DNA"/>
</dbReference>
<gene>
    <name evidence="1" type="ORF">METZ01_LOCUS444749</name>
</gene>
<accession>A0A382Z9Y3</accession>
<protein>
    <recommendedName>
        <fullName evidence="2">ATP-grasp domain-containing protein</fullName>
    </recommendedName>
</protein>
<proteinExistence type="predicted"/>
<organism evidence="1">
    <name type="scientific">marine metagenome</name>
    <dbReference type="NCBI Taxonomy" id="408172"/>
    <lineage>
        <taxon>unclassified sequences</taxon>
        <taxon>metagenomes</taxon>
        <taxon>ecological metagenomes</taxon>
    </lineage>
</organism>
<feature type="non-terminal residue" evidence="1">
    <location>
        <position position="259"/>
    </location>
</feature>
<reference evidence="1" key="1">
    <citation type="submission" date="2018-05" db="EMBL/GenBank/DDBJ databases">
        <authorList>
            <person name="Lanie J.A."/>
            <person name="Ng W.-L."/>
            <person name="Kazmierczak K.M."/>
            <person name="Andrzejewski T.M."/>
            <person name="Davidsen T.M."/>
            <person name="Wayne K.J."/>
            <person name="Tettelin H."/>
            <person name="Glass J.I."/>
            <person name="Rusch D."/>
            <person name="Podicherti R."/>
            <person name="Tsui H.-C.T."/>
            <person name="Winkler M.E."/>
        </authorList>
    </citation>
    <scope>NUCLEOTIDE SEQUENCE</scope>
</reference>
<dbReference type="AlphaFoldDB" id="A0A382Z9Y3"/>
<sequence>FASGWVGAVMKADFGTAGGQLMKVDAREDATSTPLLDHQQGWLRGQLRDAGAIVVEPWLDRVLDLSAQYDVQADCTIRLVGISRFLTDERGRFQGIFVSNMVGDLDPDVRRFLYGDGQDTHRLQRLFGHLGDLLLPRLPDDFQGPIGVDAMVYREAGALRMKPIVEVNPRFTMGRVGLSLRKRVLTSRTAVWRVQRLRDLADDVETWAARLSAARPLEMTADGHQISMGAVFTNEPTEARVSVGVLMVAEQADPQMLTG</sequence>
<name>A0A382Z9Y3_9ZZZZ</name>
<evidence type="ECO:0008006" key="2">
    <source>
        <dbReference type="Google" id="ProtNLM"/>
    </source>
</evidence>